<evidence type="ECO:0000259" key="1">
    <source>
        <dbReference type="Pfam" id="PF06424"/>
    </source>
</evidence>
<comment type="caution">
    <text evidence="2">The sequence shown here is derived from an EMBL/GenBank/DDBJ whole genome shotgun (WGS) entry which is preliminary data.</text>
</comment>
<dbReference type="Proteomes" id="UP000681720">
    <property type="component" value="Unassembled WGS sequence"/>
</dbReference>
<gene>
    <name evidence="2" type="ORF">GIL414_LOCUS85508</name>
</gene>
<dbReference type="EMBL" id="CAJOBJ010370734">
    <property type="protein sequence ID" value="CAF5223289.1"/>
    <property type="molecule type" value="Genomic_DNA"/>
</dbReference>
<dbReference type="AlphaFoldDB" id="A0A8S3JWS7"/>
<evidence type="ECO:0000313" key="2">
    <source>
        <dbReference type="EMBL" id="CAF5223289.1"/>
    </source>
</evidence>
<organism evidence="2 3">
    <name type="scientific">Rotaria magnacalcarata</name>
    <dbReference type="NCBI Taxonomy" id="392030"/>
    <lineage>
        <taxon>Eukaryota</taxon>
        <taxon>Metazoa</taxon>
        <taxon>Spiralia</taxon>
        <taxon>Gnathifera</taxon>
        <taxon>Rotifera</taxon>
        <taxon>Eurotatoria</taxon>
        <taxon>Bdelloidea</taxon>
        <taxon>Philodinida</taxon>
        <taxon>Philodinidae</taxon>
        <taxon>Rotaria</taxon>
    </lineage>
</organism>
<evidence type="ECO:0000313" key="3">
    <source>
        <dbReference type="Proteomes" id="UP000681720"/>
    </source>
</evidence>
<dbReference type="Pfam" id="PF06424">
    <property type="entry name" value="PRP1_N"/>
    <property type="match status" value="1"/>
</dbReference>
<reference evidence="2" key="1">
    <citation type="submission" date="2021-02" db="EMBL/GenBank/DDBJ databases">
        <authorList>
            <person name="Nowell W R."/>
        </authorList>
    </citation>
    <scope>NUCLEOTIDE SEQUENCE</scope>
</reference>
<feature type="non-terminal residue" evidence="2">
    <location>
        <position position="143"/>
    </location>
</feature>
<proteinExistence type="predicted"/>
<feature type="domain" description="PRP1 splicing factor N-terminal" evidence="1">
    <location>
        <begin position="1"/>
        <end position="35"/>
    </location>
</feature>
<protein>
    <recommendedName>
        <fullName evidence="1">PRP1 splicing factor N-terminal domain-containing protein</fullName>
    </recommendedName>
</protein>
<dbReference type="InterPro" id="IPR010491">
    <property type="entry name" value="PRP1_N"/>
</dbReference>
<name>A0A8S3JWS7_9BILA</name>
<sequence length="143" mass="15826">RPKIQQQFSDLKRKLADVTAEEWMSMPEVGDVRNKRQRNPRQEKYTPVPDALIAKGVAATEKTNAIDLHDQHYGGFITPATGMSTPSTEIEMVKIGQARNTLMNMRLTQVSDSVSGQTVVDPKGYLTDMASMLPSYGGDINDV</sequence>
<accession>A0A8S3JWS7</accession>
<feature type="non-terminal residue" evidence="2">
    <location>
        <position position="1"/>
    </location>
</feature>
<dbReference type="GO" id="GO:0000398">
    <property type="term" value="P:mRNA splicing, via spliceosome"/>
    <property type="evidence" value="ECO:0007669"/>
    <property type="project" value="InterPro"/>
</dbReference>